<gene>
    <name evidence="2" type="ORF">ACFQBM_01475</name>
</gene>
<dbReference type="SUPFAM" id="SSF56300">
    <property type="entry name" value="Metallo-dependent phosphatases"/>
    <property type="match status" value="1"/>
</dbReference>
<dbReference type="PANTHER" id="PTHR37031">
    <property type="entry name" value="METALLOPHOSPHATASE BINDING DOMAIN PROTEIN"/>
    <property type="match status" value="1"/>
</dbReference>
<evidence type="ECO:0000313" key="2">
    <source>
        <dbReference type="EMBL" id="MFC6631928.1"/>
    </source>
</evidence>
<proteinExistence type="predicted"/>
<dbReference type="InterPro" id="IPR018946">
    <property type="entry name" value="PhoD-like_MPP"/>
</dbReference>
<reference evidence="3" key="1">
    <citation type="journal article" date="2019" name="Int. J. Syst. Evol. Microbiol.">
        <title>The Global Catalogue of Microorganisms (GCM) 10K type strain sequencing project: providing services to taxonomists for standard genome sequencing and annotation.</title>
        <authorList>
            <consortium name="The Broad Institute Genomics Platform"/>
            <consortium name="The Broad Institute Genome Sequencing Center for Infectious Disease"/>
            <person name="Wu L."/>
            <person name="Ma J."/>
        </authorList>
    </citation>
    <scope>NUCLEOTIDE SEQUENCE [LARGE SCALE GENOMIC DNA]</scope>
    <source>
        <strain evidence="3">CGMCC 1.13718</strain>
    </source>
</reference>
<dbReference type="EMBL" id="JBHSVR010000001">
    <property type="protein sequence ID" value="MFC6631928.1"/>
    <property type="molecule type" value="Genomic_DNA"/>
</dbReference>
<dbReference type="InterPro" id="IPR038607">
    <property type="entry name" value="PhoD-like_sf"/>
</dbReference>
<evidence type="ECO:0000313" key="3">
    <source>
        <dbReference type="Proteomes" id="UP001596425"/>
    </source>
</evidence>
<organism evidence="2 3">
    <name type="scientific">Microbulbifer taiwanensis</name>
    <dbReference type="NCBI Taxonomy" id="986746"/>
    <lineage>
        <taxon>Bacteria</taxon>
        <taxon>Pseudomonadati</taxon>
        <taxon>Pseudomonadota</taxon>
        <taxon>Gammaproteobacteria</taxon>
        <taxon>Cellvibrionales</taxon>
        <taxon>Microbulbiferaceae</taxon>
        <taxon>Microbulbifer</taxon>
    </lineage>
</organism>
<name>A0ABW1YHN4_9GAMM</name>
<keyword evidence="3" id="KW-1185">Reference proteome</keyword>
<comment type="caution">
    <text evidence="2">The sequence shown here is derived from an EMBL/GenBank/DDBJ whole genome shotgun (WGS) entry which is preliminary data.</text>
</comment>
<dbReference type="Pfam" id="PF09423">
    <property type="entry name" value="PhoD"/>
    <property type="match status" value="1"/>
</dbReference>
<protein>
    <submittedName>
        <fullName evidence="2">Alkaline phosphatase D family protein</fullName>
    </submittedName>
</protein>
<sequence>MTNIVAGPFLRHVHVDQVNIFLALDGKPADAKAVIFGESGNTLGQSENWQDNLFRVAPNLYVLMLRAVPDGGSFAVDCQYNYNVSVDGQDLHARGMLSGELALGYEEGKLPSFYLPAFHRRTVSASCRKPHACLGDDPVPDQLIEIDRLIGADRNSSERPSRLVLTGDQIYADDVAPPLLALCELNAEAIMGKKEHVRLSRRDRLPFKPTEVDLDGRYRFLTKDKGFTSGAKKSHLVTYGEYLAMYLLVWGANVSRTIPGFEQVRHRLKDGDKPISTARYNWNNQCAIVENFLEGSRKVARLMANIPTYMIFDDHDVTDDWNLTRKNHEMFSSGSILSRNLLVNALSAYTVFQHWGNNPVSEVSSVLSEIQKVYGELGFDLWHKLEPYFTKQKRLYFGYAIESSPPMLVLDTRTHRSFKGGLALMDNVAFSTMQRQLDSIDTSGGPLVLVSPTPVYGYNLIEALQLAVGTRWACAIDREPWIANQSALDKLRRIIANFEFDDIYVLSGDVHYSFARRELQVDVGQKPQNWWQLTTSPCCNVPVGGKIFYSASESLDRDGCWARVHSDYLSAPEDPDTVIQGYCNYGLLDLQPETAARFTVCRAVDREQKQLSYTLQSSAPTVSMTLEEEMLAPVD</sequence>
<accession>A0ABW1YHN4</accession>
<dbReference type="InterPro" id="IPR029052">
    <property type="entry name" value="Metallo-depent_PP-like"/>
</dbReference>
<dbReference type="Proteomes" id="UP001596425">
    <property type="component" value="Unassembled WGS sequence"/>
</dbReference>
<dbReference type="Gene3D" id="3.60.21.70">
    <property type="entry name" value="PhoD-like phosphatase"/>
    <property type="match status" value="1"/>
</dbReference>
<dbReference type="RefSeq" id="WP_377516580.1">
    <property type="nucleotide sequence ID" value="NZ_JBHSVR010000001.1"/>
</dbReference>
<feature type="domain" description="PhoD-like phosphatase metallophosphatase" evidence="1">
    <location>
        <begin position="297"/>
        <end position="421"/>
    </location>
</feature>
<evidence type="ECO:0000259" key="1">
    <source>
        <dbReference type="Pfam" id="PF09423"/>
    </source>
</evidence>
<dbReference type="PANTHER" id="PTHR37031:SF2">
    <property type="entry name" value="PHOD-LIKE PHOSPHATASE METALLOPHOSPHATASE DOMAIN-CONTAINING PROTEIN"/>
    <property type="match status" value="1"/>
</dbReference>